<reference evidence="2 3" key="1">
    <citation type="journal article" date="2016" name="Nat. Commun.">
        <title>Thousands of microbial genomes shed light on interconnected biogeochemical processes in an aquifer system.</title>
        <authorList>
            <person name="Anantharaman K."/>
            <person name="Brown C.T."/>
            <person name="Hug L.A."/>
            <person name="Sharon I."/>
            <person name="Castelle C.J."/>
            <person name="Probst A.J."/>
            <person name="Thomas B.C."/>
            <person name="Singh A."/>
            <person name="Wilkins M.J."/>
            <person name="Karaoz U."/>
            <person name="Brodie E.L."/>
            <person name="Williams K.H."/>
            <person name="Hubbard S.S."/>
            <person name="Banfield J.F."/>
        </authorList>
    </citation>
    <scope>NUCLEOTIDE SEQUENCE [LARGE SCALE GENOMIC DNA]</scope>
</reference>
<gene>
    <name evidence="2" type="ORF">A3I41_04045</name>
</gene>
<dbReference type="AlphaFoldDB" id="A0A1F7V987"/>
<dbReference type="InterPro" id="IPR003848">
    <property type="entry name" value="DUF218"/>
</dbReference>
<accession>A0A1F7V987</accession>
<sequence>MRNRTAVVMFCGPLLESGNVETRRISTAIKCALDERVPLVIVGDPERRTELELYESMAHEHAVMSVATVFAKDSLTESYASALAQHLQQHHLPKLTEVYLVTDHWHMNCGELMLYACLQEAGLPIVVNRMEVKSAIEASRSVRDAAHAELAIFAKKKLGVDLVRAHA</sequence>
<dbReference type="Pfam" id="PF02698">
    <property type="entry name" value="DUF218"/>
    <property type="match status" value="1"/>
</dbReference>
<evidence type="ECO:0000313" key="3">
    <source>
        <dbReference type="Proteomes" id="UP000176593"/>
    </source>
</evidence>
<organism evidence="2 3">
    <name type="scientific">Candidatus Uhrbacteria bacterium RIFCSPLOWO2_02_FULL_48_18</name>
    <dbReference type="NCBI Taxonomy" id="1802408"/>
    <lineage>
        <taxon>Bacteria</taxon>
        <taxon>Candidatus Uhriibacteriota</taxon>
    </lineage>
</organism>
<dbReference type="EMBL" id="MGEQ01000003">
    <property type="protein sequence ID" value="OGL87086.1"/>
    <property type="molecule type" value="Genomic_DNA"/>
</dbReference>
<name>A0A1F7V987_9BACT</name>
<proteinExistence type="predicted"/>
<protein>
    <recommendedName>
        <fullName evidence="1">DUF218 domain-containing protein</fullName>
    </recommendedName>
</protein>
<comment type="caution">
    <text evidence="2">The sequence shown here is derived from an EMBL/GenBank/DDBJ whole genome shotgun (WGS) entry which is preliminary data.</text>
</comment>
<dbReference type="Proteomes" id="UP000176593">
    <property type="component" value="Unassembled WGS sequence"/>
</dbReference>
<feature type="domain" description="DUF218" evidence="1">
    <location>
        <begin position="7"/>
        <end position="109"/>
    </location>
</feature>
<evidence type="ECO:0000259" key="1">
    <source>
        <dbReference type="Pfam" id="PF02698"/>
    </source>
</evidence>
<evidence type="ECO:0000313" key="2">
    <source>
        <dbReference type="EMBL" id="OGL87086.1"/>
    </source>
</evidence>